<dbReference type="Proteomes" id="UP000192439">
    <property type="component" value="Chromosome"/>
</dbReference>
<protein>
    <submittedName>
        <fullName evidence="3">Uncharacterized protein</fullName>
    </submittedName>
</protein>
<evidence type="ECO:0000256" key="1">
    <source>
        <dbReference type="SAM" id="Coils"/>
    </source>
</evidence>
<gene>
    <name evidence="3" type="ORF">BH695_2933</name>
</gene>
<reference evidence="3 4" key="1">
    <citation type="journal article" date="2018" name="Harmful Algae">
        <title>The highly heterogeneous methylated genomes and diverse restriction-modification systems of bloom-forming Microcystis.</title>
        <authorList>
            <person name="Zhao L."/>
            <person name="Song Y."/>
            <person name="Li L."/>
            <person name="Gan N."/>
            <person name="Brand J.J."/>
            <person name="Song L."/>
        </authorList>
    </citation>
    <scope>NUCLEOTIDE SEQUENCE [LARGE SCALE GENOMIC DNA]</scope>
    <source>
        <strain evidence="3 4">PCC 7806SL</strain>
    </source>
</reference>
<keyword evidence="2" id="KW-0472">Membrane</keyword>
<feature type="transmembrane region" description="Helical" evidence="2">
    <location>
        <begin position="61"/>
        <end position="81"/>
    </location>
</feature>
<evidence type="ECO:0000313" key="4">
    <source>
        <dbReference type="Proteomes" id="UP000192439"/>
    </source>
</evidence>
<name>A0AB33BPZ3_MICA7</name>
<dbReference type="EMBL" id="CP020771">
    <property type="protein sequence ID" value="ARI82212.1"/>
    <property type="molecule type" value="Genomic_DNA"/>
</dbReference>
<organism evidence="3 4">
    <name type="scientific">Microcystis aeruginosa PCC 7806SL</name>
    <dbReference type="NCBI Taxonomy" id="1903187"/>
    <lineage>
        <taxon>Bacteria</taxon>
        <taxon>Bacillati</taxon>
        <taxon>Cyanobacteriota</taxon>
        <taxon>Cyanophyceae</taxon>
        <taxon>Oscillatoriophycideae</taxon>
        <taxon>Chroococcales</taxon>
        <taxon>Microcystaceae</taxon>
        <taxon>Microcystis</taxon>
    </lineage>
</organism>
<sequence length="285" mass="32890">MKRNSLSQTTHIRHTKLLDLGILIFSVVALCSAMLLSFIYVNNDNPKTTPFVLRKDTYDKLFPFLLGTVAVGGFGLAYTRIQRSKEDEIARKKAAKALLERRIKRLQEIYAIVLTLYQNIRLQLRRLSIAFIFDKYDGQWKIRRSLFEEVLFALNESQMAGEKIVKTLEFEQDAIKSVRQKHDSDDEDNQEYEKLIDDLRSQIGGIEGVLRNVLKLVEWQSITVGTSSEEDLVAVPQKFVNFVETSSTGNLGFLKIIQYFNKFSKNIRLRIAILETEYESYGDES</sequence>
<evidence type="ECO:0000256" key="2">
    <source>
        <dbReference type="SAM" id="Phobius"/>
    </source>
</evidence>
<keyword evidence="2" id="KW-0812">Transmembrane</keyword>
<keyword evidence="4" id="KW-1185">Reference proteome</keyword>
<accession>A0AB33BPZ3</accession>
<feature type="coiled-coil region" evidence="1">
    <location>
        <begin position="82"/>
        <end position="109"/>
    </location>
</feature>
<proteinExistence type="predicted"/>
<dbReference type="RefSeq" id="WP_002746764.1">
    <property type="nucleotide sequence ID" value="NZ_CP020771.1"/>
</dbReference>
<feature type="transmembrane region" description="Helical" evidence="2">
    <location>
        <begin position="20"/>
        <end position="41"/>
    </location>
</feature>
<evidence type="ECO:0000313" key="3">
    <source>
        <dbReference type="EMBL" id="ARI82212.1"/>
    </source>
</evidence>
<dbReference type="AlphaFoldDB" id="A0AB33BPZ3"/>
<keyword evidence="2" id="KW-1133">Transmembrane helix</keyword>
<keyword evidence="1" id="KW-0175">Coiled coil</keyword>